<name>A0A6M3KKU8_9ZZZZ</name>
<dbReference type="EMBL" id="MT145152">
    <property type="protein sequence ID" value="QJI04142.1"/>
    <property type="molecule type" value="Genomic_DNA"/>
</dbReference>
<proteinExistence type="predicted"/>
<gene>
    <name evidence="2" type="ORF">MM415A00434_0029</name>
    <name evidence="1" type="ORF">MM415B00370_0024</name>
    <name evidence="3" type="ORF">TM448B06278_0006</name>
</gene>
<sequence length="71" mass="8500">MPEKYIVTVESCIGELLCSFVERERGSLDARVIGETSQDEWLQWIDGMKREWPDCKYRLYRLEEIELEQVT</sequence>
<evidence type="ECO:0000313" key="3">
    <source>
        <dbReference type="EMBL" id="QJI04142.1"/>
    </source>
</evidence>
<protein>
    <submittedName>
        <fullName evidence="2">Uncharacterized protein</fullName>
    </submittedName>
</protein>
<reference evidence="2" key="1">
    <citation type="submission" date="2020-03" db="EMBL/GenBank/DDBJ databases">
        <title>The deep terrestrial virosphere.</title>
        <authorList>
            <person name="Holmfeldt K."/>
            <person name="Nilsson E."/>
            <person name="Simone D."/>
            <person name="Lopez-Fernandez M."/>
            <person name="Wu X."/>
            <person name="de Brujin I."/>
            <person name="Lundin D."/>
            <person name="Andersson A."/>
            <person name="Bertilsson S."/>
            <person name="Dopson M."/>
        </authorList>
    </citation>
    <scope>NUCLEOTIDE SEQUENCE</scope>
    <source>
        <strain evidence="2">MM415A00434</strain>
        <strain evidence="1">MM415B00370</strain>
        <strain evidence="3">TM448B06278</strain>
    </source>
</reference>
<dbReference type="AlphaFoldDB" id="A0A6M3KKU8"/>
<dbReference type="EMBL" id="MT141546">
    <property type="protein sequence ID" value="QJA65906.1"/>
    <property type="molecule type" value="Genomic_DNA"/>
</dbReference>
<organism evidence="2">
    <name type="scientific">viral metagenome</name>
    <dbReference type="NCBI Taxonomy" id="1070528"/>
    <lineage>
        <taxon>unclassified sequences</taxon>
        <taxon>metagenomes</taxon>
        <taxon>organismal metagenomes</taxon>
    </lineage>
</organism>
<evidence type="ECO:0000313" key="2">
    <source>
        <dbReference type="EMBL" id="QJA82254.1"/>
    </source>
</evidence>
<evidence type="ECO:0000313" key="1">
    <source>
        <dbReference type="EMBL" id="QJA65906.1"/>
    </source>
</evidence>
<accession>A0A6M3KKU8</accession>
<dbReference type="EMBL" id="MT142483">
    <property type="protein sequence ID" value="QJA82254.1"/>
    <property type="molecule type" value="Genomic_DNA"/>
</dbReference>